<dbReference type="Proteomes" id="UP001057336">
    <property type="component" value="Chromosome"/>
</dbReference>
<keyword evidence="1" id="KW-0732">Signal</keyword>
<sequence length="59" mass="6247">MKIRYTLIIAILAAALGYGCAPAIAHHENTAAQECNPDHGCIDFDAHPELIGGGLVYEP</sequence>
<evidence type="ECO:0000256" key="1">
    <source>
        <dbReference type="SAM" id="SignalP"/>
    </source>
</evidence>
<organism evidence="2 3">
    <name type="scientific">Neisseria subflava</name>
    <dbReference type="NCBI Taxonomy" id="28449"/>
    <lineage>
        <taxon>Bacteria</taxon>
        <taxon>Pseudomonadati</taxon>
        <taxon>Pseudomonadota</taxon>
        <taxon>Betaproteobacteria</taxon>
        <taxon>Neisseriales</taxon>
        <taxon>Neisseriaceae</taxon>
        <taxon>Neisseria</taxon>
    </lineage>
</organism>
<dbReference type="PROSITE" id="PS51257">
    <property type="entry name" value="PROKAR_LIPOPROTEIN"/>
    <property type="match status" value="1"/>
</dbReference>
<protein>
    <recommendedName>
        <fullName evidence="4">Lipoprotein</fullName>
    </recommendedName>
</protein>
<evidence type="ECO:0000313" key="2">
    <source>
        <dbReference type="EMBL" id="UTG75552.1"/>
    </source>
</evidence>
<proteinExistence type="predicted"/>
<dbReference type="EMBL" id="CP073118">
    <property type="protein sequence ID" value="UTG75552.1"/>
    <property type="molecule type" value="Genomic_DNA"/>
</dbReference>
<gene>
    <name evidence="2" type="ORF">KCG53_10800</name>
</gene>
<accession>A0A9X9I591</accession>
<evidence type="ECO:0008006" key="4">
    <source>
        <dbReference type="Google" id="ProtNLM"/>
    </source>
</evidence>
<feature type="chain" id="PRO_5040952182" description="Lipoprotein" evidence="1">
    <location>
        <begin position="26"/>
        <end position="59"/>
    </location>
</feature>
<reference evidence="2" key="1">
    <citation type="submission" date="2021-04" db="EMBL/GenBank/DDBJ databases">
        <title>Characterizing Neisseria spp. as novel respiratory pathobionts in bronchiectasis.</title>
        <authorList>
            <person name="Li L."/>
            <person name="Mac Aogain M."/>
            <person name="Xu T."/>
            <person name="Jaggi T.K."/>
            <person name="Chan L.Y."/>
            <person name="Keir H.R."/>
            <person name="Dicker A.J."/>
            <person name="Qu J."/>
            <person name="Liu Y."/>
            <person name="Chen H.S."/>
            <person name="Koh M.S."/>
            <person name="Ong T.H."/>
            <person name="Lim A.Y.H."/>
            <person name="Abisheganaden J."/>
            <person name="Low T.B."/>
            <person name="Oliver B.G."/>
            <person name="Tan N.S."/>
            <person name="Fang M."/>
            <person name="Chalmers J.D."/>
            <person name="Chotirmall S.H."/>
        </authorList>
    </citation>
    <scope>NUCLEOTIDE SEQUENCE</scope>
    <source>
        <strain evidence="2">CG0073</strain>
    </source>
</reference>
<feature type="signal peptide" evidence="1">
    <location>
        <begin position="1"/>
        <end position="25"/>
    </location>
</feature>
<dbReference type="AlphaFoldDB" id="A0A9X9I591"/>
<evidence type="ECO:0000313" key="3">
    <source>
        <dbReference type="Proteomes" id="UP001057336"/>
    </source>
</evidence>
<name>A0A9X9I591_NEISU</name>